<proteinExistence type="predicted"/>
<comment type="caution">
    <text evidence="1">The sequence shown here is derived from an EMBL/GenBank/DDBJ whole genome shotgun (WGS) entry which is preliminary data.</text>
</comment>
<organism evidence="1 2">
    <name type="scientific">Armillaria borealis</name>
    <dbReference type="NCBI Taxonomy" id="47425"/>
    <lineage>
        <taxon>Eukaryota</taxon>
        <taxon>Fungi</taxon>
        <taxon>Dikarya</taxon>
        <taxon>Basidiomycota</taxon>
        <taxon>Agaricomycotina</taxon>
        <taxon>Agaricomycetes</taxon>
        <taxon>Agaricomycetidae</taxon>
        <taxon>Agaricales</taxon>
        <taxon>Marasmiineae</taxon>
        <taxon>Physalacriaceae</taxon>
        <taxon>Armillaria</taxon>
    </lineage>
</organism>
<evidence type="ECO:0000313" key="1">
    <source>
        <dbReference type="EMBL" id="KAK0429594.1"/>
    </source>
</evidence>
<keyword evidence="2" id="KW-1185">Reference proteome</keyword>
<dbReference type="EMBL" id="JAUEPT010000230">
    <property type="protein sequence ID" value="KAK0429594.1"/>
    <property type="molecule type" value="Genomic_DNA"/>
</dbReference>
<reference evidence="1" key="1">
    <citation type="submission" date="2023-06" db="EMBL/GenBank/DDBJ databases">
        <authorList>
            <consortium name="Lawrence Berkeley National Laboratory"/>
            <person name="Ahrendt S."/>
            <person name="Sahu N."/>
            <person name="Indic B."/>
            <person name="Wong-Bajracharya J."/>
            <person name="Merenyi Z."/>
            <person name="Ke H.-M."/>
            <person name="Monk M."/>
            <person name="Kocsube S."/>
            <person name="Drula E."/>
            <person name="Lipzen A."/>
            <person name="Balint B."/>
            <person name="Henrissat B."/>
            <person name="Andreopoulos B."/>
            <person name="Martin F.M."/>
            <person name="Harder C.B."/>
            <person name="Rigling D."/>
            <person name="Ford K.L."/>
            <person name="Foster G.D."/>
            <person name="Pangilinan J."/>
            <person name="Papanicolaou A."/>
            <person name="Barry K."/>
            <person name="LaButti K."/>
            <person name="Viragh M."/>
            <person name="Koriabine M."/>
            <person name="Yan M."/>
            <person name="Riley R."/>
            <person name="Champramary S."/>
            <person name="Plett K.L."/>
            <person name="Tsai I.J."/>
            <person name="Slot J."/>
            <person name="Sipos G."/>
            <person name="Plett J."/>
            <person name="Nagy L.G."/>
            <person name="Grigoriev I.V."/>
        </authorList>
    </citation>
    <scope>NUCLEOTIDE SEQUENCE</scope>
    <source>
        <strain evidence="1">FPL87.14</strain>
    </source>
</reference>
<dbReference type="Proteomes" id="UP001175226">
    <property type="component" value="Unassembled WGS sequence"/>
</dbReference>
<accession>A0AA39IUU8</accession>
<evidence type="ECO:0000313" key="2">
    <source>
        <dbReference type="Proteomes" id="UP001175226"/>
    </source>
</evidence>
<gene>
    <name evidence="1" type="ORF">EV421DRAFT_1745334</name>
</gene>
<name>A0AA39IUU8_9AGAR</name>
<protein>
    <recommendedName>
        <fullName evidence="3">Protein kinase domain-containing protein</fullName>
    </recommendedName>
</protein>
<sequence>MAGAPAFHTRTNLYSLSWYHVDTAVSNMPKLADAFKQIPQCKFQRIHHVPTSATSSLSQDTCQSILLASPRAASSSNENQKCVFDTYTSSSATTTISAGYTNGDWMTKFFILVKKKGVETAMVSLESVKAAAGVISVPALGPAAEILYSVLEKVYQSQQNAGTAREIADLCLRAHSTLVQHLQNMEITPALSDGIQQFEADLRNAQEIADNRPYTPDVLLPYQLFQIKDLLLLNEISVKIHASVQRVEQTAVGMNATLQRIEQTTVVLMNRSEPAPRSKGASIISRSEFTPCEVITDGPGYSLQTAEMHGKAVAIRVITGCKAKSVWEEAVKLESKVLHPNLPHLIGTSSSDEGGPLFSVNDQLIKYTDIKDPLEGVILSWMSQDVDEIMYMCSRMIYGISSALNNLSEQARLFDMGAKGFDTLWDARSRVVLVIHPEVASSSSSTALVSPDDHTSRLLRVMDDICANVGIPIFDSVNHIRYGDELGCTTSRIIPVDEDTSPTASTSPPSNIALRWELIWEQAADSGTDLRKISQQYRSIVCPDRSSRQPVPRFRAIDESTPVHRCNGYQREELTLTHSILDNNVVNWRDAIAIGTTCETIQGVVFDVM</sequence>
<dbReference type="AlphaFoldDB" id="A0AA39IUU8"/>
<evidence type="ECO:0008006" key="3">
    <source>
        <dbReference type="Google" id="ProtNLM"/>
    </source>
</evidence>